<keyword evidence="10" id="KW-0325">Glycoprotein</keyword>
<evidence type="ECO:0000256" key="1">
    <source>
        <dbReference type="ARBA" id="ARBA00004141"/>
    </source>
</evidence>
<reference evidence="16" key="5">
    <citation type="submission" date="2025-09" db="UniProtKB">
        <authorList>
            <consortium name="Ensembl"/>
        </authorList>
    </citation>
    <scope>IDENTIFICATION</scope>
</reference>
<evidence type="ECO:0000256" key="5">
    <source>
        <dbReference type="ARBA" id="ARBA00022737"/>
    </source>
</evidence>
<evidence type="ECO:0000256" key="11">
    <source>
        <dbReference type="ARBA" id="ARBA00023303"/>
    </source>
</evidence>
<keyword evidence="7 13" id="KW-0040">ANK repeat</keyword>
<dbReference type="PROSITE" id="PS50297">
    <property type="entry name" value="ANK_REP_REGION"/>
    <property type="match status" value="5"/>
</dbReference>
<evidence type="ECO:0000256" key="4">
    <source>
        <dbReference type="ARBA" id="ARBA00022692"/>
    </source>
</evidence>
<comment type="catalytic activity">
    <reaction evidence="12">
        <text>Ca(2+)(in) = Ca(2+)(out)</text>
        <dbReference type="Rhea" id="RHEA:29671"/>
        <dbReference type="ChEBI" id="CHEBI:29108"/>
    </reaction>
</comment>
<dbReference type="AlphaFoldDB" id="A0A4W4HQ86"/>
<reference evidence="17" key="1">
    <citation type="journal article" date="2014" name="Science">
        <title>Nonhuman genetics. Genomic basis for the convergent evolution of electric organs.</title>
        <authorList>
            <person name="Gallant J.R."/>
            <person name="Traeger L.L."/>
            <person name="Volkening J.D."/>
            <person name="Moffett H."/>
            <person name="Chen P.H."/>
            <person name="Novina C.D."/>
            <person name="Phillips G.N.Jr."/>
            <person name="Anand R."/>
            <person name="Wells G.B."/>
            <person name="Pinch M."/>
            <person name="Guth R."/>
            <person name="Unguez G.A."/>
            <person name="Albert J.S."/>
            <person name="Zakon H.H."/>
            <person name="Samanta M.P."/>
            <person name="Sussman M.R."/>
        </authorList>
    </citation>
    <scope>NUCLEOTIDE SEQUENCE [LARGE SCALE GENOMIC DNA]</scope>
</reference>
<dbReference type="Pfam" id="PF00023">
    <property type="entry name" value="Ank"/>
    <property type="match status" value="2"/>
</dbReference>
<keyword evidence="11" id="KW-0407">Ion channel</keyword>
<dbReference type="Pfam" id="PF00520">
    <property type="entry name" value="Ion_trans"/>
    <property type="match status" value="1"/>
</dbReference>
<proteinExistence type="predicted"/>
<dbReference type="GO" id="GO:1902495">
    <property type="term" value="C:transmembrane transporter complex"/>
    <property type="evidence" value="ECO:0007669"/>
    <property type="project" value="TreeGrafter"/>
</dbReference>
<keyword evidence="3" id="KW-0716">Sensory transduction</keyword>
<dbReference type="GO" id="GO:0005216">
    <property type="term" value="F:monoatomic ion channel activity"/>
    <property type="evidence" value="ECO:0007669"/>
    <property type="project" value="InterPro"/>
</dbReference>
<evidence type="ECO:0000256" key="10">
    <source>
        <dbReference type="ARBA" id="ARBA00023180"/>
    </source>
</evidence>
<feature type="domain" description="Ion transport" evidence="15">
    <location>
        <begin position="800"/>
        <end position="987"/>
    </location>
</feature>
<feature type="transmembrane region" description="Helical" evidence="14">
    <location>
        <begin position="951"/>
        <end position="970"/>
    </location>
</feature>
<dbReference type="PROSITE" id="PS50088">
    <property type="entry name" value="ANK_REPEAT"/>
    <property type="match status" value="6"/>
</dbReference>
<evidence type="ECO:0000313" key="16">
    <source>
        <dbReference type="Ensembl" id="ENSEEEP00000050927.2"/>
    </source>
</evidence>
<dbReference type="InterPro" id="IPR005821">
    <property type="entry name" value="Ion_trans_dom"/>
</dbReference>
<dbReference type="Proteomes" id="UP000314983">
    <property type="component" value="Chromosome 7"/>
</dbReference>
<evidence type="ECO:0000256" key="2">
    <source>
        <dbReference type="ARBA" id="ARBA00022448"/>
    </source>
</evidence>
<feature type="repeat" description="ANK" evidence="13">
    <location>
        <begin position="112"/>
        <end position="144"/>
    </location>
</feature>
<organism evidence="16 17">
    <name type="scientific">Electrophorus electricus</name>
    <name type="common">Electric eel</name>
    <name type="synonym">Gymnotus electricus</name>
    <dbReference type="NCBI Taxonomy" id="8005"/>
    <lineage>
        <taxon>Eukaryota</taxon>
        <taxon>Metazoa</taxon>
        <taxon>Chordata</taxon>
        <taxon>Craniata</taxon>
        <taxon>Vertebrata</taxon>
        <taxon>Euteleostomi</taxon>
        <taxon>Actinopterygii</taxon>
        <taxon>Neopterygii</taxon>
        <taxon>Teleostei</taxon>
        <taxon>Ostariophysi</taxon>
        <taxon>Gymnotiformes</taxon>
        <taxon>Gymnotoidei</taxon>
        <taxon>Gymnotidae</taxon>
        <taxon>Electrophorus</taxon>
    </lineage>
</organism>
<dbReference type="PANTHER" id="PTHR47143:SF1">
    <property type="entry name" value="ION_TRANS DOMAIN-CONTAINING PROTEIN"/>
    <property type="match status" value="1"/>
</dbReference>
<evidence type="ECO:0000256" key="13">
    <source>
        <dbReference type="PROSITE-ProRule" id="PRU00023"/>
    </source>
</evidence>
<reference evidence="16" key="3">
    <citation type="submission" date="2020-05" db="EMBL/GenBank/DDBJ databases">
        <title>Electrophorus electricus (electric eel) genome, fEleEle1, primary haplotype.</title>
        <authorList>
            <person name="Myers G."/>
            <person name="Meyer A."/>
            <person name="Fedrigo O."/>
            <person name="Formenti G."/>
            <person name="Rhie A."/>
            <person name="Tracey A."/>
            <person name="Sims Y."/>
            <person name="Jarvis E.D."/>
        </authorList>
    </citation>
    <scope>NUCLEOTIDE SEQUENCE [LARGE SCALE GENOMIC DNA]</scope>
</reference>
<keyword evidence="9 14" id="KW-0472">Membrane</keyword>
<feature type="repeat" description="ANK" evidence="13">
    <location>
        <begin position="77"/>
        <end position="99"/>
    </location>
</feature>
<keyword evidence="2" id="KW-0813">Transport</keyword>
<feature type="repeat" description="ANK" evidence="13">
    <location>
        <begin position="577"/>
        <end position="609"/>
    </location>
</feature>
<dbReference type="Pfam" id="PF12796">
    <property type="entry name" value="Ank_2"/>
    <property type="match status" value="4"/>
</dbReference>
<feature type="repeat" description="ANK" evidence="13">
    <location>
        <begin position="475"/>
        <end position="507"/>
    </location>
</feature>
<feature type="transmembrane region" description="Helical" evidence="14">
    <location>
        <begin position="833"/>
        <end position="851"/>
    </location>
</feature>
<name>A0A4W4HQ86_ELEEL</name>
<dbReference type="InterPro" id="IPR002110">
    <property type="entry name" value="Ankyrin_rpt"/>
</dbReference>
<feature type="transmembrane region" description="Helical" evidence="14">
    <location>
        <begin position="750"/>
        <end position="769"/>
    </location>
</feature>
<dbReference type="Ensembl" id="ENSEEET00000051482.2">
    <property type="protein sequence ID" value="ENSEEEP00000050927.2"/>
    <property type="gene ID" value="ENSEEEG00000023919.2"/>
</dbReference>
<evidence type="ECO:0000256" key="6">
    <source>
        <dbReference type="ARBA" id="ARBA00022989"/>
    </source>
</evidence>
<dbReference type="PANTHER" id="PTHR47143">
    <property type="entry name" value="TRANSIENT RECEPTOR POTENTIAL CATION CHANNEL PROTEIN PAINLESS"/>
    <property type="match status" value="1"/>
</dbReference>
<keyword evidence="5" id="KW-0677">Repeat</keyword>
<feature type="repeat" description="ANK" evidence="13">
    <location>
        <begin position="251"/>
        <end position="283"/>
    </location>
</feature>
<feature type="repeat" description="ANK" evidence="13">
    <location>
        <begin position="511"/>
        <end position="536"/>
    </location>
</feature>
<keyword evidence="4 14" id="KW-0812">Transmembrane</keyword>
<dbReference type="SUPFAM" id="SSF48403">
    <property type="entry name" value="Ankyrin repeat"/>
    <property type="match status" value="2"/>
</dbReference>
<accession>A0A4W4HQ86</accession>
<evidence type="ECO:0000256" key="12">
    <source>
        <dbReference type="ARBA" id="ARBA00036634"/>
    </source>
</evidence>
<keyword evidence="17" id="KW-1185">Reference proteome</keyword>
<evidence type="ECO:0000313" key="17">
    <source>
        <dbReference type="Proteomes" id="UP000314983"/>
    </source>
</evidence>
<evidence type="ECO:0000256" key="3">
    <source>
        <dbReference type="ARBA" id="ARBA00022606"/>
    </source>
</evidence>
<evidence type="ECO:0000259" key="15">
    <source>
        <dbReference type="Pfam" id="PF00520"/>
    </source>
</evidence>
<dbReference type="SMART" id="SM00248">
    <property type="entry name" value="ANK"/>
    <property type="match status" value="15"/>
</dbReference>
<reference evidence="17" key="2">
    <citation type="journal article" date="2017" name="Sci. Adv.">
        <title>A tail of two voltages: Proteomic comparison of the three electric organs of the electric eel.</title>
        <authorList>
            <person name="Traeger L.L."/>
            <person name="Sabat G."/>
            <person name="Barrett-Wilt G.A."/>
            <person name="Wells G.B."/>
            <person name="Sussman M.R."/>
        </authorList>
    </citation>
    <scope>NUCLEOTIDE SEQUENCE [LARGE SCALE GENOMIC DNA]</scope>
</reference>
<evidence type="ECO:0000256" key="8">
    <source>
        <dbReference type="ARBA" id="ARBA00023065"/>
    </source>
</evidence>
<gene>
    <name evidence="16" type="primary">trpa1a</name>
</gene>
<dbReference type="InterPro" id="IPR052076">
    <property type="entry name" value="TRP_cation_channel"/>
</dbReference>
<keyword evidence="8" id="KW-0406">Ion transport</keyword>
<comment type="subcellular location">
    <subcellularLocation>
        <location evidence="1">Membrane</location>
        <topology evidence="1">Multi-pass membrane protein</topology>
    </subcellularLocation>
</comment>
<evidence type="ECO:0000256" key="9">
    <source>
        <dbReference type="ARBA" id="ARBA00023136"/>
    </source>
</evidence>
<dbReference type="Gene3D" id="1.25.40.20">
    <property type="entry name" value="Ankyrin repeat-containing domain"/>
    <property type="match status" value="5"/>
</dbReference>
<dbReference type="GeneTree" id="ENSGT00940000156118"/>
<reference evidence="16" key="4">
    <citation type="submission" date="2025-08" db="UniProtKB">
        <authorList>
            <consortium name="Ensembl"/>
        </authorList>
    </citation>
    <scope>IDENTIFICATION</scope>
</reference>
<protein>
    <submittedName>
        <fullName evidence="16">Transient receptor potential cation channel, subfamily A, member 1a</fullName>
    </submittedName>
</protein>
<evidence type="ECO:0000256" key="7">
    <source>
        <dbReference type="ARBA" id="ARBA00023043"/>
    </source>
</evidence>
<dbReference type="InterPro" id="IPR036770">
    <property type="entry name" value="Ankyrin_rpt-contain_sf"/>
</dbReference>
<keyword evidence="6 14" id="KW-1133">Transmembrane helix</keyword>
<feature type="transmembrane region" description="Helical" evidence="14">
    <location>
        <begin position="898"/>
        <end position="931"/>
    </location>
</feature>
<sequence length="1126" mass="126683">MCVYLSIYLSIYLSTPEEIIHSSFFSLFVYLDFLPRFCICNVGKAEEIQCLSPGQNLAGNFMALKNHPKQLAARDESGATPLHYAASRGHPCAIKLIVQVVGLHELNATDEEGNTPLHWAVQKGQRGSCAALLDLGADPNILNKSLLSPLHLAVSLRHNDLHLLSYDQIDVNLEGDLGNTPLILAASVDNHEALCILHRNGAKLCRQNKLGHFPVHAAAFAGAKKSIEVVLQKGEEVGLSIEEHINYVDKTISSPLHLAVRGGNLEVIRLCIAHGAKIDLQQCDKSTALHLACTQGAIEAVKVMLLAYDSICDIINITDGACQTPLHKASIFDHYELAEYLISQSYMAHPIAYQSLFQGADIDFIDCKGHSPLLLATSCGAWRTVNLLLSHGNPPLAPFKYELLLKIHRELQPTESCGHAHLRVCVLCNEIVKELLNDEDSEGCTPLHYACRLGIPDSVKNMLGLEVSLAQKSKQKKSALHFAAEYGRINTCQRLLETMSDTRLLNEGDERGMTPLHMASRGGHVKVVELLLRKGALFHSDYKGWTSLHHAAAEGYTQTMETLLMGNIKLLDKTDADGNTALHLAGRAGHVAAVRLLLHRGAQILLNKGDASFLHEAVHHGRKEVASSVIDSDRCKEAIITFKLNSAKRCIVMDMIEFLPECFRHLLDTCIKESEEDVNSCHYYVEYNFQWLQQPEQYAKKTENSEKNDNYKPLATLNAMVEFNRVELLTHPVCKKYLEMKWKAYGVKAHLLNMMVYALGVFPLTYLIVNLRPKLSLERNATTVSMVTTSLNKQNLSITTCMFLVLAMNTYAVSKEIVQMCHQVRYLQDVSNLMDWAAAVASLLFVIPLLLDIKSTWHWQAGTLAALCTWINLLLYLQRFQRFGIYVVMFREICRTLLSIIVIFVYLILAFALAFHALVFISLMQTFVMMVGEINYQDNFLKPYMDEHLPFPVLTYGVFIWFVLLVPILLMNLMIGLAVGDIAEVQTNACLKQIGMQIELHTNLEERLPHWFMERVDRVSVKEFPNKCFKGKVIQNITARARLSQTTHQLTPMERELTKQKCRLKVMCEAMEKQHNMLKLIVQKMEISSEADDHDGPPVCREIKQKLLARSKWQPLLNNVVTARRK</sequence>
<feature type="transmembrane region" description="Helical" evidence="14">
    <location>
        <begin position="857"/>
        <end position="877"/>
    </location>
</feature>
<evidence type="ECO:0000256" key="14">
    <source>
        <dbReference type="SAM" id="Phobius"/>
    </source>
</evidence>